<sequence>MLRLTSLIAMLAAFFVGLPRVVAMPVSETGSRAPADYAIPRQLRYSFTLRNTTARPITKVEFLTLAPVPRTSHQWLEKLTATHPYRVSRDSLGNELLRFEFETLPPYASRIISITADLKMAERGTEASGGDVARFTRPERYIESSDPRVSEIARAVRDPSALRTVRQAYDWVAANVQPSDYVPDDRGALYLLEQRRGDCTEFAYLVAALSRANQVPARPMGGYMLHGNSIVGPADYHNWAEVLVDGRWLIVDAHQKSFAEHETDYVAMRIISTEPAEDAPAVGFNRYEIRTPGVDVSMN</sequence>
<accession>A0A250J446</accession>
<gene>
    <name evidence="2" type="ORF">CYFUS_003716</name>
</gene>
<dbReference type="Pfam" id="PF01841">
    <property type="entry name" value="Transglut_core"/>
    <property type="match status" value="1"/>
</dbReference>
<dbReference type="SUPFAM" id="SSF54001">
    <property type="entry name" value="Cysteine proteinases"/>
    <property type="match status" value="1"/>
</dbReference>
<evidence type="ECO:0000313" key="2">
    <source>
        <dbReference type="EMBL" id="ATB38282.1"/>
    </source>
</evidence>
<dbReference type="PANTHER" id="PTHR33490">
    <property type="entry name" value="BLR5614 PROTEIN-RELATED"/>
    <property type="match status" value="1"/>
</dbReference>
<dbReference type="EMBL" id="CP022098">
    <property type="protein sequence ID" value="ATB38282.1"/>
    <property type="molecule type" value="Genomic_DNA"/>
</dbReference>
<dbReference type="InterPro" id="IPR038765">
    <property type="entry name" value="Papain-like_cys_pep_sf"/>
</dbReference>
<evidence type="ECO:0000259" key="1">
    <source>
        <dbReference type="SMART" id="SM00460"/>
    </source>
</evidence>
<dbReference type="SMART" id="SM00460">
    <property type="entry name" value="TGc"/>
    <property type="match status" value="1"/>
</dbReference>
<dbReference type="RefSeq" id="WP_095986474.1">
    <property type="nucleotide sequence ID" value="NZ_CP022098.1"/>
</dbReference>
<organism evidence="2 3">
    <name type="scientific">Cystobacter fuscus</name>
    <dbReference type="NCBI Taxonomy" id="43"/>
    <lineage>
        <taxon>Bacteria</taxon>
        <taxon>Pseudomonadati</taxon>
        <taxon>Myxococcota</taxon>
        <taxon>Myxococcia</taxon>
        <taxon>Myxococcales</taxon>
        <taxon>Cystobacterineae</taxon>
        <taxon>Archangiaceae</taxon>
        <taxon>Cystobacter</taxon>
    </lineage>
</organism>
<dbReference type="KEGG" id="cfus:CYFUS_003716"/>
<dbReference type="Proteomes" id="UP000217257">
    <property type="component" value="Chromosome"/>
</dbReference>
<reference evidence="2 3" key="1">
    <citation type="submission" date="2017-06" db="EMBL/GenBank/DDBJ databases">
        <title>Sequencing and comparative analysis of myxobacterial genomes.</title>
        <authorList>
            <person name="Rupp O."/>
            <person name="Goesmann A."/>
            <person name="Sogaard-Andersen L."/>
        </authorList>
    </citation>
    <scope>NUCLEOTIDE SEQUENCE [LARGE SCALE GENOMIC DNA]</scope>
    <source>
        <strain evidence="2 3">DSM 52655</strain>
    </source>
</reference>
<dbReference type="InterPro" id="IPR002931">
    <property type="entry name" value="Transglutaminase-like"/>
</dbReference>
<feature type="domain" description="Transglutaminase-like" evidence="1">
    <location>
        <begin position="191"/>
        <end position="255"/>
    </location>
</feature>
<proteinExistence type="predicted"/>
<dbReference type="PANTHER" id="PTHR33490:SF12">
    <property type="entry name" value="BLL5557 PROTEIN"/>
    <property type="match status" value="1"/>
</dbReference>
<dbReference type="Gene3D" id="3.10.620.30">
    <property type="match status" value="1"/>
</dbReference>
<evidence type="ECO:0000313" key="3">
    <source>
        <dbReference type="Proteomes" id="UP000217257"/>
    </source>
</evidence>
<protein>
    <recommendedName>
        <fullName evidence="1">Transglutaminase-like domain-containing protein</fullName>
    </recommendedName>
</protein>
<dbReference type="AlphaFoldDB" id="A0A250J446"/>
<name>A0A250J446_9BACT</name>